<proteinExistence type="predicted"/>
<accession>A0ABQ1ULV9</accession>
<evidence type="ECO:0000313" key="2">
    <source>
        <dbReference type="Proteomes" id="UP000632273"/>
    </source>
</evidence>
<sequence>MSVLDILLGEGFDLAFTAQGDFAVGESDAQHVDLLLQTMQGEWREDALVGVGVTRYLKSPYGPAQASQLSREITIQLVRDGFTVLEVEVSDLTNASINAERL</sequence>
<reference evidence="2" key="1">
    <citation type="journal article" date="2019" name="Int. J. Syst. Evol. Microbiol.">
        <title>The Global Catalogue of Microorganisms (GCM) 10K type strain sequencing project: providing services to taxonomists for standard genome sequencing and annotation.</title>
        <authorList>
            <consortium name="The Broad Institute Genomics Platform"/>
            <consortium name="The Broad Institute Genome Sequencing Center for Infectious Disease"/>
            <person name="Wu L."/>
            <person name="Ma J."/>
        </authorList>
    </citation>
    <scope>NUCLEOTIDE SEQUENCE [LARGE SCALE GENOMIC DNA]</scope>
    <source>
        <strain evidence="2">CGMCC 1.15197</strain>
    </source>
</reference>
<evidence type="ECO:0000313" key="1">
    <source>
        <dbReference type="EMBL" id="GGF22195.1"/>
    </source>
</evidence>
<dbReference type="Gene3D" id="3.10.450.40">
    <property type="match status" value="1"/>
</dbReference>
<dbReference type="RefSeq" id="WP_188815566.1">
    <property type="nucleotide sequence ID" value="NZ_BMHT01000007.1"/>
</dbReference>
<name>A0ABQ1ULV9_9BACT</name>
<protein>
    <submittedName>
        <fullName evidence="1">Uncharacterized protein</fullName>
    </submittedName>
</protein>
<keyword evidence="2" id="KW-1185">Reference proteome</keyword>
<organism evidence="1 2">
    <name type="scientific">Hymenobacter cavernae</name>
    <dbReference type="NCBI Taxonomy" id="2044852"/>
    <lineage>
        <taxon>Bacteria</taxon>
        <taxon>Pseudomonadati</taxon>
        <taxon>Bacteroidota</taxon>
        <taxon>Cytophagia</taxon>
        <taxon>Cytophagales</taxon>
        <taxon>Hymenobacteraceae</taxon>
        <taxon>Hymenobacter</taxon>
    </lineage>
</organism>
<dbReference type="EMBL" id="BMHT01000007">
    <property type="protein sequence ID" value="GGF22195.1"/>
    <property type="molecule type" value="Genomic_DNA"/>
</dbReference>
<comment type="caution">
    <text evidence="1">The sequence shown here is derived from an EMBL/GenBank/DDBJ whole genome shotgun (WGS) entry which is preliminary data.</text>
</comment>
<gene>
    <name evidence="1" type="ORF">GCM10011383_37280</name>
</gene>
<dbReference type="Proteomes" id="UP000632273">
    <property type="component" value="Unassembled WGS sequence"/>
</dbReference>